<dbReference type="EMBL" id="AABGHY010000006">
    <property type="protein sequence ID" value="EAH3294584.1"/>
    <property type="molecule type" value="Genomic_DNA"/>
</dbReference>
<dbReference type="Proteomes" id="UP000546397">
    <property type="component" value="Unassembled WGS sequence"/>
</dbReference>
<dbReference type="AlphaFoldDB" id="A0A3T1TS21"/>
<dbReference type="Proteomes" id="UP000533021">
    <property type="component" value="Unassembled WGS sequence"/>
</dbReference>
<evidence type="ECO:0000313" key="9">
    <source>
        <dbReference type="Proteomes" id="UP000546397"/>
    </source>
</evidence>
<dbReference type="RefSeq" id="WP_031641923.1">
    <property type="nucleotide sequence ID" value="NZ_CP014252.2"/>
</dbReference>
<evidence type="ECO:0000313" key="2">
    <source>
        <dbReference type="EMBL" id="EAD5787645.1"/>
    </source>
</evidence>
<protein>
    <recommendedName>
        <fullName evidence="1">IrrE N-terminal-like domain-containing protein</fullName>
    </recommendedName>
</protein>
<evidence type="ECO:0000313" key="4">
    <source>
        <dbReference type="EMBL" id="EAH2282385.1"/>
    </source>
</evidence>
<accession>A0A3T1TS21</accession>
<dbReference type="EMBL" id="AABFVG010000006">
    <property type="protein sequence ID" value="EAH2282385.1"/>
    <property type="molecule type" value="Genomic_DNA"/>
</dbReference>
<dbReference type="EMBL" id="AABEMN010000003">
    <property type="protein sequence ID" value="EAG9518647.1"/>
    <property type="molecule type" value="Genomic_DNA"/>
</dbReference>
<dbReference type="InterPro" id="IPR010359">
    <property type="entry name" value="IrrE_HExxH"/>
</dbReference>
<gene>
    <name evidence="4" type="ORF">D4920_09910</name>
    <name evidence="3" type="ORF">D4B11_02605</name>
    <name evidence="5" type="ORF">D5N24_09265</name>
    <name evidence="2" type="ORF">EX365_13855</name>
</gene>
<dbReference type="EMBL" id="AAANYR010000009">
    <property type="protein sequence ID" value="EAD5787645.1"/>
    <property type="molecule type" value="Genomic_DNA"/>
</dbReference>
<dbReference type="Proteomes" id="UP000530452">
    <property type="component" value="Unassembled WGS sequence"/>
</dbReference>
<evidence type="ECO:0000313" key="7">
    <source>
        <dbReference type="Proteomes" id="UP000530452"/>
    </source>
</evidence>
<evidence type="ECO:0000313" key="6">
    <source>
        <dbReference type="Proteomes" id="UP000344343"/>
    </source>
</evidence>
<evidence type="ECO:0000259" key="1">
    <source>
        <dbReference type="Pfam" id="PF06114"/>
    </source>
</evidence>
<feature type="domain" description="IrrE N-terminal-like" evidence="1">
    <location>
        <begin position="56"/>
        <end position="135"/>
    </location>
</feature>
<comment type="caution">
    <text evidence="4">The sequence shown here is derived from an EMBL/GenBank/DDBJ whole genome shotgun (WGS) entry which is preliminary data.</text>
</comment>
<evidence type="ECO:0000313" key="3">
    <source>
        <dbReference type="EMBL" id="EAG9518647.1"/>
    </source>
</evidence>
<sequence length="166" mass="19055">MNILDVYQPSLSEKYLSDYLISKNILTPCDLGIENILVELNLFIVKGEFSMSLADHGGIVLAQGLSKDQSIEKIHHELVHIITHYGNQRLMNVATVNQQETNANRNLMYISIPYHMLNFIDFSSDYIEQDLLELFPTTTSNIIRNRMLSIRNYLLQSSSLSELRYG</sequence>
<name>A0A3T1TS21_LISMN</name>
<dbReference type="Pfam" id="PF06114">
    <property type="entry name" value="Peptidase_M78"/>
    <property type="match status" value="1"/>
</dbReference>
<reference evidence="2 6" key="1">
    <citation type="submission" date="2019-02" db="EMBL/GenBank/DDBJ databases">
        <authorList>
            <consortium name="GenomeTrakr: Next Generation Sequencing Network for Food Pathogen Tracability"/>
        </authorList>
    </citation>
    <scope>NUCLEOTIDE SEQUENCE [LARGE SCALE GENOMIC DNA]</scope>
    <source>
        <strain evidence="2 6">FDA00013853</strain>
    </source>
</reference>
<proteinExistence type="predicted"/>
<dbReference type="Proteomes" id="UP000344343">
    <property type="component" value="Unassembled WGS sequence"/>
</dbReference>
<organism evidence="4 8">
    <name type="scientific">Listeria monocytogenes</name>
    <dbReference type="NCBI Taxonomy" id="1639"/>
    <lineage>
        <taxon>Bacteria</taxon>
        <taxon>Bacillati</taxon>
        <taxon>Bacillota</taxon>
        <taxon>Bacilli</taxon>
        <taxon>Bacillales</taxon>
        <taxon>Listeriaceae</taxon>
        <taxon>Listeria</taxon>
    </lineage>
</organism>
<evidence type="ECO:0000313" key="5">
    <source>
        <dbReference type="EMBL" id="EAH3294584.1"/>
    </source>
</evidence>
<evidence type="ECO:0000313" key="8">
    <source>
        <dbReference type="Proteomes" id="UP000533021"/>
    </source>
</evidence>
<reference evidence="7 8" key="2">
    <citation type="submission" date="2019-04" db="EMBL/GenBank/DDBJ databases">
        <authorList>
            <person name="Ashton P.M."/>
            <person name="Dallman T."/>
            <person name="Nair S."/>
            <person name="De Pinna E."/>
            <person name="Peters T."/>
            <person name="Grant K."/>
        </authorList>
    </citation>
    <scope>NUCLEOTIDE SEQUENCE [LARGE SCALE GENOMIC DNA]</scope>
    <source>
        <strain evidence="4 8">282333</strain>
        <strain evidence="5 7">282352</strain>
        <strain evidence="3 9">289003</strain>
    </source>
</reference>